<dbReference type="InterPro" id="IPR000387">
    <property type="entry name" value="Tyr_Pase_dom"/>
</dbReference>
<reference evidence="3 4" key="1">
    <citation type="journal article" date="2004" name="Science">
        <title>The genome of the diatom Thalassiosira pseudonana: ecology, evolution, and metabolism.</title>
        <authorList>
            <person name="Armbrust E.V."/>
            <person name="Berges J.A."/>
            <person name="Bowler C."/>
            <person name="Green B.R."/>
            <person name="Martinez D."/>
            <person name="Putnam N.H."/>
            <person name="Zhou S."/>
            <person name="Allen A.E."/>
            <person name="Apt K.E."/>
            <person name="Bechner M."/>
            <person name="Brzezinski M.A."/>
            <person name="Chaal B.K."/>
            <person name="Chiovitti A."/>
            <person name="Davis A.K."/>
            <person name="Demarest M.S."/>
            <person name="Detter J.C."/>
            <person name="Glavina T."/>
            <person name="Goodstein D."/>
            <person name="Hadi M.Z."/>
            <person name="Hellsten U."/>
            <person name="Hildebrand M."/>
            <person name="Jenkins B.D."/>
            <person name="Jurka J."/>
            <person name="Kapitonov V.V."/>
            <person name="Kroger N."/>
            <person name="Lau W.W."/>
            <person name="Lane T.W."/>
            <person name="Larimer F.W."/>
            <person name="Lippmeier J.C."/>
            <person name="Lucas S."/>
            <person name="Medina M."/>
            <person name="Montsant A."/>
            <person name="Obornik M."/>
            <person name="Parker M.S."/>
            <person name="Palenik B."/>
            <person name="Pazour G.J."/>
            <person name="Richardson P.M."/>
            <person name="Rynearson T.A."/>
            <person name="Saito M.A."/>
            <person name="Schwartz D.C."/>
            <person name="Thamatrakoln K."/>
            <person name="Valentin K."/>
            <person name="Vardi A."/>
            <person name="Wilkerson F.P."/>
            <person name="Rokhsar D.S."/>
        </authorList>
    </citation>
    <scope>NUCLEOTIDE SEQUENCE [LARGE SCALE GENOMIC DNA]</scope>
    <source>
        <strain evidence="3 4">CCMP1335</strain>
    </source>
</reference>
<dbReference type="HOGENOM" id="CLU_1311712_0_0_1"/>
<accession>B8LDA9</accession>
<dbReference type="InterPro" id="IPR057023">
    <property type="entry name" value="PTP-SAK"/>
</dbReference>
<dbReference type="RefSeq" id="XP_002296952.1">
    <property type="nucleotide sequence ID" value="XM_002296916.1"/>
</dbReference>
<dbReference type="eggNOG" id="ENOG502S80H">
    <property type="taxonomic scope" value="Eukaryota"/>
</dbReference>
<dbReference type="InParanoid" id="B8LDA9"/>
<dbReference type="Proteomes" id="UP000001449">
    <property type="component" value="Unassembled WGS sequence"/>
</dbReference>
<dbReference type="Pfam" id="PF22784">
    <property type="entry name" value="PTP-SAK"/>
    <property type="match status" value="1"/>
</dbReference>
<reference evidence="3 4" key="2">
    <citation type="journal article" date="2008" name="Nature">
        <title>The Phaeodactylum genome reveals the evolutionary history of diatom genomes.</title>
        <authorList>
            <person name="Bowler C."/>
            <person name="Allen A.E."/>
            <person name="Badger J.H."/>
            <person name="Grimwood J."/>
            <person name="Jabbari K."/>
            <person name="Kuo A."/>
            <person name="Maheswari U."/>
            <person name="Martens C."/>
            <person name="Maumus F."/>
            <person name="Otillar R.P."/>
            <person name="Rayko E."/>
            <person name="Salamov A."/>
            <person name="Vandepoele K."/>
            <person name="Beszteri B."/>
            <person name="Gruber A."/>
            <person name="Heijde M."/>
            <person name="Katinka M."/>
            <person name="Mock T."/>
            <person name="Valentin K."/>
            <person name="Verret F."/>
            <person name="Berges J.A."/>
            <person name="Brownlee C."/>
            <person name="Cadoret J.P."/>
            <person name="Chiovitti A."/>
            <person name="Choi C.J."/>
            <person name="Coesel S."/>
            <person name="De Martino A."/>
            <person name="Detter J.C."/>
            <person name="Durkin C."/>
            <person name="Falciatore A."/>
            <person name="Fournet J."/>
            <person name="Haruta M."/>
            <person name="Huysman M.J."/>
            <person name="Jenkins B.D."/>
            <person name="Jiroutova K."/>
            <person name="Jorgensen R.E."/>
            <person name="Joubert Y."/>
            <person name="Kaplan A."/>
            <person name="Kroger N."/>
            <person name="Kroth P.G."/>
            <person name="La Roche J."/>
            <person name="Lindquist E."/>
            <person name="Lommer M."/>
            <person name="Martin-Jezequel V."/>
            <person name="Lopez P.J."/>
            <person name="Lucas S."/>
            <person name="Mangogna M."/>
            <person name="McGinnis K."/>
            <person name="Medlin L.K."/>
            <person name="Montsant A."/>
            <person name="Oudot-Le Secq M.P."/>
            <person name="Napoli C."/>
            <person name="Obornik M."/>
            <person name="Parker M.S."/>
            <person name="Petit J.L."/>
            <person name="Porcel B.M."/>
            <person name="Poulsen N."/>
            <person name="Robison M."/>
            <person name="Rychlewski L."/>
            <person name="Rynearson T.A."/>
            <person name="Schmutz J."/>
            <person name="Shapiro H."/>
            <person name="Siaut M."/>
            <person name="Stanley M."/>
            <person name="Sussman M.R."/>
            <person name="Taylor A.R."/>
            <person name="Vardi A."/>
            <person name="von Dassow P."/>
            <person name="Vyverman W."/>
            <person name="Willis A."/>
            <person name="Wyrwicz L.S."/>
            <person name="Rokhsar D.S."/>
            <person name="Weissenbach J."/>
            <person name="Armbrust E.V."/>
            <person name="Green B.R."/>
            <person name="Van de Peer Y."/>
            <person name="Grigoriev I.V."/>
        </authorList>
    </citation>
    <scope>NUCLEOTIDE SEQUENCE [LARGE SCALE GENOMIC DNA]</scope>
    <source>
        <strain evidence="3 4">CCMP1335</strain>
    </source>
</reference>
<dbReference type="InterPro" id="IPR029021">
    <property type="entry name" value="Prot-tyrosine_phosphatase-like"/>
</dbReference>
<dbReference type="EMBL" id="DS999419">
    <property type="protein sequence ID" value="EED86680.1"/>
    <property type="molecule type" value="Genomic_DNA"/>
</dbReference>
<evidence type="ECO:0000313" key="3">
    <source>
        <dbReference type="EMBL" id="EED86680.1"/>
    </source>
</evidence>
<dbReference type="GO" id="GO:0005737">
    <property type="term" value="C:cytoplasm"/>
    <property type="evidence" value="ECO:0000318"/>
    <property type="project" value="GO_Central"/>
</dbReference>
<evidence type="ECO:0000259" key="2">
    <source>
        <dbReference type="PROSITE" id="PS50056"/>
    </source>
</evidence>
<sequence length="222" mass="23815">MAALPSLPPLPINPSDLCESHGFSNTAHWVVPNVLMQGARPTSDTTPTIVAKTNCSTFVSLQAECVPVEGGLALDDGGARKEVPIDLPSYSQDVLSFVTSESSSGGPSPAFLYYGIIGDQTAKSLDSLSNVVTTLADRVHSGESLYIHCGGGAGRAGLVTACLLGVLYDELDAEIALEYTNDLCQLRNVVSGEDKHYNSPEKEVQREQVREFFKRIRAEKKK</sequence>
<feature type="domain" description="Tyrosine specific protein phosphatases" evidence="2">
    <location>
        <begin position="126"/>
        <end position="188"/>
    </location>
</feature>
<dbReference type="SUPFAM" id="SSF52799">
    <property type="entry name" value="(Phosphotyrosine protein) phosphatases II"/>
    <property type="match status" value="1"/>
</dbReference>
<dbReference type="GeneID" id="7446310"/>
<dbReference type="Gene3D" id="3.90.190.10">
    <property type="entry name" value="Protein tyrosine phosphatase superfamily"/>
    <property type="match status" value="1"/>
</dbReference>
<proteinExistence type="predicted"/>
<gene>
    <name evidence="3" type="ORF">THAPSDRAFT_11185</name>
</gene>
<organism evidence="3 4">
    <name type="scientific">Thalassiosira pseudonana</name>
    <name type="common">Marine diatom</name>
    <name type="synonym">Cyclotella nana</name>
    <dbReference type="NCBI Taxonomy" id="35128"/>
    <lineage>
        <taxon>Eukaryota</taxon>
        <taxon>Sar</taxon>
        <taxon>Stramenopiles</taxon>
        <taxon>Ochrophyta</taxon>
        <taxon>Bacillariophyta</taxon>
        <taxon>Coscinodiscophyceae</taxon>
        <taxon>Thalassiosirophycidae</taxon>
        <taxon>Thalassiosirales</taxon>
        <taxon>Thalassiosiraceae</taxon>
        <taxon>Thalassiosira</taxon>
    </lineage>
</organism>
<evidence type="ECO:0000313" key="4">
    <source>
        <dbReference type="Proteomes" id="UP000001449"/>
    </source>
</evidence>
<name>B8LDA9_THAPS</name>
<dbReference type="OMA" id="PRWHIIG"/>
<keyword evidence="1" id="KW-0378">Hydrolase</keyword>
<dbReference type="KEGG" id="tps:THAPSDRAFT_11185"/>
<protein>
    <recommendedName>
        <fullName evidence="2">Tyrosine specific protein phosphatases domain-containing protein</fullName>
    </recommendedName>
</protein>
<evidence type="ECO:0000256" key="1">
    <source>
        <dbReference type="ARBA" id="ARBA00022801"/>
    </source>
</evidence>
<dbReference type="GO" id="GO:0004725">
    <property type="term" value="F:protein tyrosine phosphatase activity"/>
    <property type="evidence" value="ECO:0000318"/>
    <property type="project" value="GO_Central"/>
</dbReference>
<keyword evidence="4" id="KW-1185">Reference proteome</keyword>
<dbReference type="AlphaFoldDB" id="B8LDA9"/>
<dbReference type="PaxDb" id="35128-Thaps11185"/>
<dbReference type="PROSITE" id="PS50056">
    <property type="entry name" value="TYR_PHOSPHATASE_2"/>
    <property type="match status" value="1"/>
</dbReference>